<dbReference type="CDD" id="cd07313">
    <property type="entry name" value="terB_like_2"/>
    <property type="match status" value="1"/>
</dbReference>
<evidence type="ECO:0000313" key="3">
    <source>
        <dbReference type="Proteomes" id="UP000709466"/>
    </source>
</evidence>
<protein>
    <submittedName>
        <fullName evidence="2">TerB family tellurite resistance protein</fullName>
    </submittedName>
</protein>
<dbReference type="EMBL" id="JAATOP010000004">
    <property type="protein sequence ID" value="NIY72424.1"/>
    <property type="molecule type" value="Genomic_DNA"/>
</dbReference>
<dbReference type="InterPro" id="IPR029024">
    <property type="entry name" value="TerB-like"/>
</dbReference>
<dbReference type="Gene3D" id="1.10.3680.10">
    <property type="entry name" value="TerB-like"/>
    <property type="match status" value="1"/>
</dbReference>
<gene>
    <name evidence="2" type="ORF">HCZ30_08230</name>
</gene>
<evidence type="ECO:0000259" key="1">
    <source>
        <dbReference type="Pfam" id="PF05099"/>
    </source>
</evidence>
<dbReference type="InterPro" id="IPR007791">
    <property type="entry name" value="DjlA_N"/>
</dbReference>
<proteinExistence type="predicted"/>
<accession>A0ABX0VX96</accession>
<comment type="caution">
    <text evidence="2">The sequence shown here is derived from an EMBL/GenBank/DDBJ whole genome shotgun (WGS) entry which is preliminary data.</text>
</comment>
<feature type="domain" description="Co-chaperone DjlA N-terminal" evidence="1">
    <location>
        <begin position="23"/>
        <end position="139"/>
    </location>
</feature>
<dbReference type="Proteomes" id="UP000709466">
    <property type="component" value="Unassembled WGS sequence"/>
</dbReference>
<reference evidence="2 3" key="1">
    <citation type="submission" date="2020-03" db="EMBL/GenBank/DDBJ databases">
        <title>Bacterial isolates of synthetic phycosphere.</title>
        <authorList>
            <person name="Fu H."/>
            <person name="Moran M.A."/>
        </authorList>
    </citation>
    <scope>NUCLEOTIDE SEQUENCE [LARGE SCALE GENOMIC DNA]</scope>
    <source>
        <strain evidence="2 3">HF1</strain>
    </source>
</reference>
<keyword evidence="3" id="KW-1185">Reference proteome</keyword>
<name>A0ABX0VX96_9RHOB</name>
<organism evidence="2 3">
    <name type="scientific">Marivivens donghaensis</name>
    <dbReference type="NCBI Taxonomy" id="1699413"/>
    <lineage>
        <taxon>Bacteria</taxon>
        <taxon>Pseudomonadati</taxon>
        <taxon>Pseudomonadota</taxon>
        <taxon>Alphaproteobacteria</taxon>
        <taxon>Rhodobacterales</taxon>
        <taxon>Paracoccaceae</taxon>
        <taxon>Marivivens group</taxon>
        <taxon>Marivivens</taxon>
    </lineage>
</organism>
<dbReference type="Pfam" id="PF05099">
    <property type="entry name" value="TerB"/>
    <property type="match status" value="1"/>
</dbReference>
<dbReference type="RefSeq" id="WP_167637801.1">
    <property type="nucleotide sequence ID" value="NZ_JAATOP010000004.1"/>
</dbReference>
<dbReference type="SUPFAM" id="SSF158682">
    <property type="entry name" value="TerB-like"/>
    <property type="match status" value="1"/>
</dbReference>
<sequence length="145" mass="16477">MLSNLLRQLTAPTRPPLTETDARLAIGALLVRVARADGEYAPEEIDRIDRILAKQFDLSPFDATKMRRECEEIEAEAPDTVRFTRAIKESVALEKREGVIRAMWEVVLTDGDRDPEEDTLMRMVAPLLGLTDQDSNRIRLSLTRQ</sequence>
<evidence type="ECO:0000313" key="2">
    <source>
        <dbReference type="EMBL" id="NIY72424.1"/>
    </source>
</evidence>